<dbReference type="GO" id="GO:0047372">
    <property type="term" value="F:monoacylglycerol lipase activity"/>
    <property type="evidence" value="ECO:0007669"/>
    <property type="project" value="TreeGrafter"/>
</dbReference>
<evidence type="ECO:0000256" key="3">
    <source>
        <dbReference type="ARBA" id="ARBA00022801"/>
    </source>
</evidence>
<dbReference type="Gene3D" id="3.40.50.1820">
    <property type="entry name" value="alpha/beta hydrolase"/>
    <property type="match status" value="1"/>
</dbReference>
<dbReference type="InterPro" id="IPR012020">
    <property type="entry name" value="ABHD4"/>
</dbReference>
<keyword evidence="2" id="KW-0719">Serine esterase</keyword>
<dbReference type="VEuPathDB" id="MicrosporidiaDB:H312_00181"/>
<dbReference type="GO" id="GO:0034338">
    <property type="term" value="F:short-chain carboxylesterase activity"/>
    <property type="evidence" value="ECO:0007669"/>
    <property type="project" value="TreeGrafter"/>
</dbReference>
<feature type="active site" description="Charge relay system" evidence="4">
    <location>
        <position position="419"/>
    </location>
</feature>
<evidence type="ECO:0000256" key="1">
    <source>
        <dbReference type="ARBA" id="ARBA00010884"/>
    </source>
</evidence>
<keyword evidence="5" id="KW-0812">Transmembrane</keyword>
<name>A0A059F5H3_9MICR</name>
<dbReference type="PANTHER" id="PTHR10794">
    <property type="entry name" value="ABHYDROLASE DOMAIN-CONTAINING PROTEIN"/>
    <property type="match status" value="1"/>
</dbReference>
<dbReference type="SUPFAM" id="SSF53474">
    <property type="entry name" value="alpha/beta-Hydrolases"/>
    <property type="match status" value="1"/>
</dbReference>
<dbReference type="OrthoDB" id="5954035at2759"/>
<feature type="active site" description="Charge relay system" evidence="4">
    <location>
        <position position="390"/>
    </location>
</feature>
<feature type="domain" description="Serine aminopeptidase S33" evidence="6">
    <location>
        <begin position="198"/>
        <end position="396"/>
    </location>
</feature>
<dbReference type="HOGENOM" id="CLU_032487_8_0_1"/>
<dbReference type="STRING" id="1288291.A0A059F5H3"/>
<evidence type="ECO:0000313" key="8">
    <source>
        <dbReference type="Proteomes" id="UP000030655"/>
    </source>
</evidence>
<dbReference type="PIRSF" id="PIRSF005211">
    <property type="entry name" value="Ab_hydro_YheT"/>
    <property type="match status" value="1"/>
</dbReference>
<dbReference type="AlphaFoldDB" id="A0A059F5H3"/>
<sequence length="447" mass="52328">MNFMIFSYEFTNIKRNEPIKYLFYNKITPLMFYCATLFLFIVYFFCYVKAVKKPMIIHHENTYLRSTINSVAAFHRYFFPLIIYTKGYIESKVYQLRTRKKRRCKRITLQTQDGENLYVDIFNVRKNKSKITDEPNFIKKFLKKLYALFLTYNSRVKKENNLDFFEQNLDIKEMKNTSKNKTTTDASIMEDIPFRTHNNILLVHGFNASSSVSYIQNLAFLLQDYRIFALNARGTISQLNNEKFFHIGFTDDIGLTVNYILNNYTGTLALIGFSMGASWVTNYLSKQNSKRIVGGIGVCVPFDFYSLSNAQRASCISLLMALEFKKYLSRHKVFDKFDYKLLKTVEQIDSLVTTKIFNFNSLEEYYKTQSCKYALNGIKVPMLFINTKDDPLIPYDTIPMEEIKSNPFLVMCLLEAGGHLGLMDTFFQSSFLEIVVNDFLNHLNNKK</sequence>
<dbReference type="InterPro" id="IPR050960">
    <property type="entry name" value="AB_hydrolase_4_sf"/>
</dbReference>
<keyword evidence="3" id="KW-0378">Hydrolase</keyword>
<protein>
    <recommendedName>
        <fullName evidence="6">Serine aminopeptidase S33 domain-containing protein</fullName>
    </recommendedName>
</protein>
<dbReference type="InterPro" id="IPR000952">
    <property type="entry name" value="AB_hydrolase_4_CS"/>
</dbReference>
<feature type="active site" description="Charge relay system" evidence="4">
    <location>
        <position position="274"/>
    </location>
</feature>
<proteinExistence type="inferred from homology"/>
<dbReference type="InterPro" id="IPR022742">
    <property type="entry name" value="Hydrolase_4"/>
</dbReference>
<feature type="transmembrane region" description="Helical" evidence="5">
    <location>
        <begin position="30"/>
        <end position="48"/>
    </location>
</feature>
<comment type="similarity">
    <text evidence="1">Belongs to the AB hydrolase superfamily. AB hydrolase 4 family.</text>
</comment>
<dbReference type="Pfam" id="PF12146">
    <property type="entry name" value="Hydrolase_4"/>
    <property type="match status" value="1"/>
</dbReference>
<keyword evidence="5" id="KW-1133">Transmembrane helix</keyword>
<dbReference type="EMBL" id="KK365130">
    <property type="protein sequence ID" value="KCZ82523.1"/>
    <property type="molecule type" value="Genomic_DNA"/>
</dbReference>
<reference evidence="8" key="1">
    <citation type="submission" date="2013-02" db="EMBL/GenBank/DDBJ databases">
        <authorList>
            <consortium name="The Broad Institute Genome Sequencing Platform"/>
            <person name="Cuomo C."/>
            <person name="Becnel J."/>
            <person name="Sanscrainte N."/>
            <person name="Walker B."/>
            <person name="Young S.K."/>
            <person name="Zeng Q."/>
            <person name="Gargeya S."/>
            <person name="Fitzgerald M."/>
            <person name="Haas B."/>
            <person name="Abouelleil A."/>
            <person name="Alvarado L."/>
            <person name="Arachchi H.M."/>
            <person name="Berlin A.M."/>
            <person name="Chapman S.B."/>
            <person name="Dewar J."/>
            <person name="Goldberg J."/>
            <person name="Griggs A."/>
            <person name="Gujja S."/>
            <person name="Hansen M."/>
            <person name="Howarth C."/>
            <person name="Imamovic A."/>
            <person name="Larimer J."/>
            <person name="McCowan C."/>
            <person name="Murphy C."/>
            <person name="Neiman D."/>
            <person name="Pearson M."/>
            <person name="Priest M."/>
            <person name="Roberts A."/>
            <person name="Saif S."/>
            <person name="Shea T."/>
            <person name="Sisk P."/>
            <person name="Sykes S."/>
            <person name="Wortman J."/>
            <person name="Nusbaum C."/>
            <person name="Birren B."/>
        </authorList>
    </citation>
    <scope>NUCLEOTIDE SEQUENCE [LARGE SCALE GENOMIC DNA]</scope>
    <source>
        <strain evidence="8">PRA339</strain>
    </source>
</reference>
<evidence type="ECO:0000256" key="5">
    <source>
        <dbReference type="SAM" id="Phobius"/>
    </source>
</evidence>
<accession>A0A059F5H3</accession>
<dbReference type="PROSITE" id="PS01133">
    <property type="entry name" value="UPF0017"/>
    <property type="match status" value="1"/>
</dbReference>
<gene>
    <name evidence="7" type="ORF">H312_00181</name>
</gene>
<keyword evidence="8" id="KW-1185">Reference proteome</keyword>
<evidence type="ECO:0000259" key="6">
    <source>
        <dbReference type="Pfam" id="PF12146"/>
    </source>
</evidence>
<reference evidence="7 8" key="2">
    <citation type="submission" date="2014-03" db="EMBL/GenBank/DDBJ databases">
        <title>The Genome Sequence of Anncaliia algerae insect isolate PRA339.</title>
        <authorList>
            <consortium name="The Broad Institute Genome Sequencing Platform"/>
            <consortium name="The Broad Institute Genome Sequencing Center for Infectious Disease"/>
            <person name="Cuomo C."/>
            <person name="Becnel J."/>
            <person name="Sanscrainte N."/>
            <person name="Walker B."/>
            <person name="Young S.K."/>
            <person name="Zeng Q."/>
            <person name="Gargeya S."/>
            <person name="Fitzgerald M."/>
            <person name="Haas B."/>
            <person name="Abouelleil A."/>
            <person name="Alvarado L."/>
            <person name="Arachchi H.M."/>
            <person name="Berlin A.M."/>
            <person name="Chapman S.B."/>
            <person name="Dewar J."/>
            <person name="Goldberg J."/>
            <person name="Griggs A."/>
            <person name="Gujja S."/>
            <person name="Hansen M."/>
            <person name="Howarth C."/>
            <person name="Imamovic A."/>
            <person name="Larimer J."/>
            <person name="McCowan C."/>
            <person name="Murphy C."/>
            <person name="Neiman D."/>
            <person name="Pearson M."/>
            <person name="Priest M."/>
            <person name="Roberts A."/>
            <person name="Saif S."/>
            <person name="Shea T."/>
            <person name="Sisk P."/>
            <person name="Sykes S."/>
            <person name="Wortman J."/>
            <person name="Nusbaum C."/>
            <person name="Birren B."/>
        </authorList>
    </citation>
    <scope>NUCLEOTIDE SEQUENCE [LARGE SCALE GENOMIC DNA]</scope>
    <source>
        <strain evidence="7 8">PRA339</strain>
    </source>
</reference>
<dbReference type="InterPro" id="IPR029058">
    <property type="entry name" value="AB_hydrolase_fold"/>
</dbReference>
<dbReference type="PANTHER" id="PTHR10794:SF63">
    <property type="entry name" value="ALPHA_BETA HYDROLASE 1, ISOFORM A"/>
    <property type="match status" value="1"/>
</dbReference>
<organism evidence="7 8">
    <name type="scientific">Anncaliia algerae PRA339</name>
    <dbReference type="NCBI Taxonomy" id="1288291"/>
    <lineage>
        <taxon>Eukaryota</taxon>
        <taxon>Fungi</taxon>
        <taxon>Fungi incertae sedis</taxon>
        <taxon>Microsporidia</taxon>
        <taxon>Tubulinosematoidea</taxon>
        <taxon>Tubulinosematidae</taxon>
        <taxon>Anncaliia</taxon>
    </lineage>
</organism>
<evidence type="ECO:0000256" key="4">
    <source>
        <dbReference type="PIRSR" id="PIRSR005211-1"/>
    </source>
</evidence>
<dbReference type="Proteomes" id="UP000030655">
    <property type="component" value="Unassembled WGS sequence"/>
</dbReference>
<evidence type="ECO:0000256" key="2">
    <source>
        <dbReference type="ARBA" id="ARBA00022487"/>
    </source>
</evidence>
<keyword evidence="5" id="KW-0472">Membrane</keyword>
<evidence type="ECO:0000313" key="7">
    <source>
        <dbReference type="EMBL" id="KCZ82523.1"/>
    </source>
</evidence>